<name>A0AAE8N7V3_9PEZI</name>
<dbReference type="InterPro" id="IPR010730">
    <property type="entry name" value="HET"/>
</dbReference>
<keyword evidence="4" id="KW-1185">Reference proteome</keyword>
<dbReference type="Pfam" id="PF06985">
    <property type="entry name" value="HET"/>
    <property type="match status" value="1"/>
</dbReference>
<dbReference type="EMBL" id="ONZQ02000020">
    <property type="protein sequence ID" value="SPO07344.1"/>
    <property type="molecule type" value="Genomic_DNA"/>
</dbReference>
<evidence type="ECO:0000256" key="1">
    <source>
        <dbReference type="SAM" id="MobiDB-lite"/>
    </source>
</evidence>
<evidence type="ECO:0000259" key="2">
    <source>
        <dbReference type="Pfam" id="PF06985"/>
    </source>
</evidence>
<dbReference type="PANTHER" id="PTHR33112">
    <property type="entry name" value="DOMAIN PROTEIN, PUTATIVE-RELATED"/>
    <property type="match status" value="1"/>
</dbReference>
<feature type="domain" description="Heterokaryon incompatibility" evidence="2">
    <location>
        <begin position="311"/>
        <end position="464"/>
    </location>
</feature>
<dbReference type="AlphaFoldDB" id="A0AAE8N7V3"/>
<organism evidence="3 4">
    <name type="scientific">Cephalotrichum gorgonifer</name>
    <dbReference type="NCBI Taxonomy" id="2041049"/>
    <lineage>
        <taxon>Eukaryota</taxon>
        <taxon>Fungi</taxon>
        <taxon>Dikarya</taxon>
        <taxon>Ascomycota</taxon>
        <taxon>Pezizomycotina</taxon>
        <taxon>Sordariomycetes</taxon>
        <taxon>Hypocreomycetidae</taxon>
        <taxon>Microascales</taxon>
        <taxon>Microascaceae</taxon>
        <taxon>Cephalotrichum</taxon>
    </lineage>
</organism>
<comment type="caution">
    <text evidence="3">The sequence shown here is derived from an EMBL/GenBank/DDBJ whole genome shotgun (WGS) entry which is preliminary data.</text>
</comment>
<evidence type="ECO:0000313" key="3">
    <source>
        <dbReference type="EMBL" id="SPO07344.1"/>
    </source>
</evidence>
<reference evidence="3" key="1">
    <citation type="submission" date="2018-03" db="EMBL/GenBank/DDBJ databases">
        <authorList>
            <person name="Guldener U."/>
        </authorList>
    </citation>
    <scope>NUCLEOTIDE SEQUENCE</scope>
</reference>
<dbReference type="PANTHER" id="PTHR33112:SF16">
    <property type="entry name" value="HETEROKARYON INCOMPATIBILITY DOMAIN-CONTAINING PROTEIN"/>
    <property type="match status" value="1"/>
</dbReference>
<feature type="compositionally biased region" description="Basic and acidic residues" evidence="1">
    <location>
        <begin position="1"/>
        <end position="12"/>
    </location>
</feature>
<protein>
    <recommendedName>
        <fullName evidence="2">Heterokaryon incompatibility domain-containing protein</fullName>
    </recommendedName>
</protein>
<dbReference type="Proteomes" id="UP001187682">
    <property type="component" value="Unassembled WGS sequence"/>
</dbReference>
<evidence type="ECO:0000313" key="4">
    <source>
        <dbReference type="Proteomes" id="UP001187682"/>
    </source>
</evidence>
<proteinExistence type="predicted"/>
<feature type="region of interest" description="Disordered" evidence="1">
    <location>
        <begin position="1"/>
        <end position="23"/>
    </location>
</feature>
<accession>A0AAE8N7V3</accession>
<gene>
    <name evidence="3" type="ORF">DNG_10038</name>
</gene>
<sequence length="779" mass="86269">MDGHAWAKEKGGESSTDGPKARVIPKEVVPAIHVRGIQNISVDTAVSPMPSNVEELVALMKQPASKFTHGDPRDLIRIRPRPLCNICYNLDANEAPSNSSAWAQHEYLIPPGFPAAHIKITVAEQLLKAARLGCVTCAMVAAALGTFVPGWEKEETLVHIFTAPDLPVVVRLLYGSLSTITTSQSPSEFGWAWPEGAGMEFEIQVTVQDPTKQPIEFEVYRCQTPLDQLTVGDLVTGEQIKHIGTASCVSRHAASLGCFQFLKNCVETCMLSHKCSFGGHPPKLPDRVIWVTAPGGIRLIETTGQKKRAPYLTLSYCWGPVSSSTFLTDASNLQTRMAGIIYTDLPPLLQDVVDIARLLGIEYVWIDRLCIIQGSSTDFARQAPKLGSIYGNATLTIAAASATSENDRILVARDPKWETFDLNINETTFGKLHFQIRRRSQLLGKEREGGDYGKVSTRAWIWQERMLSSRTVFFTESGLRFECRAHSLWEGFGEGLRGPSWSAQLDSVSQAGWMGLVEEYTRRDITRASDRLPAMAATMRRVTKARGWSHLWGMWADVPVDTLAWQAVKYTGIHFKHLCTVRPGFYAPSWAWASLEGPVSYANVKDMDTVNDTKVEDLEVKRWDLPSGVIRVAGRIITRMIRCEVSEYPGAPAIEGVVEAEEEGLNHRYTMVGLVLRQPNDTSEGMPIIPDAALKPWTGIINGETVSTVIRVPHGDPVPEKSWAGECICMMLIRQKLRCVVLLLGRSRRVPGTWERIALVFGPDPACWEDAPRVVLDIA</sequence>